<name>A0A7W4VYX1_9ACTN</name>
<evidence type="ECO:0000313" key="2">
    <source>
        <dbReference type="EMBL" id="MBB3044317.1"/>
    </source>
</evidence>
<evidence type="ECO:0000313" key="3">
    <source>
        <dbReference type="Proteomes" id="UP000589626"/>
    </source>
</evidence>
<dbReference type="Gene3D" id="3.90.1570.10">
    <property type="entry name" value="tt1808, chain A"/>
    <property type="match status" value="1"/>
</dbReference>
<dbReference type="EMBL" id="JACHWR010000003">
    <property type="protein sequence ID" value="MBB3044317.1"/>
    <property type="molecule type" value="Genomic_DNA"/>
</dbReference>
<dbReference type="Pfam" id="PF05685">
    <property type="entry name" value="Uma2"/>
    <property type="match status" value="1"/>
</dbReference>
<keyword evidence="2" id="KW-0255">Endonuclease</keyword>
<dbReference type="InterPro" id="IPR012296">
    <property type="entry name" value="Nuclease_put_TT1808"/>
</dbReference>
<feature type="domain" description="Putative restriction endonuclease" evidence="1">
    <location>
        <begin position="18"/>
        <end position="176"/>
    </location>
</feature>
<dbReference type="PANTHER" id="PTHR35400:SF3">
    <property type="entry name" value="SLL1072 PROTEIN"/>
    <property type="match status" value="1"/>
</dbReference>
<dbReference type="InterPro" id="IPR011335">
    <property type="entry name" value="Restrct_endonuc-II-like"/>
</dbReference>
<dbReference type="InterPro" id="IPR008538">
    <property type="entry name" value="Uma2"/>
</dbReference>
<sequence length="180" mass="19044">MSQLFPHAGPWTVDDLPEEGWYEIVDGALVVSPAPSPRHEVIGSGLLVLLAGRFGHARVLAGGGVTFSAVNYRIPDTLVLREGLDAMTAPSIGPGDALLVVEVVSPSSVTTDHITKRAQYARAGIPGYWIVETDPELRLTAMTLPAGGDVYAELGSWGEGERVAVDTPLEIAFELATLRG</sequence>
<protein>
    <submittedName>
        <fullName evidence="2">Uma2 family endonuclease</fullName>
    </submittedName>
</protein>
<evidence type="ECO:0000259" key="1">
    <source>
        <dbReference type="Pfam" id="PF05685"/>
    </source>
</evidence>
<dbReference type="GO" id="GO:0004519">
    <property type="term" value="F:endonuclease activity"/>
    <property type="evidence" value="ECO:0007669"/>
    <property type="project" value="UniProtKB-KW"/>
</dbReference>
<dbReference type="SUPFAM" id="SSF52980">
    <property type="entry name" value="Restriction endonuclease-like"/>
    <property type="match status" value="1"/>
</dbReference>
<organism evidence="2 3">
    <name type="scientific">Nocardioides soli</name>
    <dbReference type="NCBI Taxonomy" id="1036020"/>
    <lineage>
        <taxon>Bacteria</taxon>
        <taxon>Bacillati</taxon>
        <taxon>Actinomycetota</taxon>
        <taxon>Actinomycetes</taxon>
        <taxon>Propionibacteriales</taxon>
        <taxon>Nocardioidaceae</taxon>
        <taxon>Nocardioides</taxon>
    </lineage>
</organism>
<dbReference type="PANTHER" id="PTHR35400">
    <property type="entry name" value="SLR1083 PROTEIN"/>
    <property type="match status" value="1"/>
</dbReference>
<keyword evidence="2" id="KW-0378">Hydrolase</keyword>
<gene>
    <name evidence="2" type="ORF">FHU40_004154</name>
</gene>
<dbReference type="RefSeq" id="WP_183594200.1">
    <property type="nucleotide sequence ID" value="NZ_JACHWR010000003.1"/>
</dbReference>
<keyword evidence="3" id="KW-1185">Reference proteome</keyword>
<comment type="caution">
    <text evidence="2">The sequence shown here is derived from an EMBL/GenBank/DDBJ whole genome shotgun (WGS) entry which is preliminary data.</text>
</comment>
<dbReference type="CDD" id="cd06260">
    <property type="entry name" value="DUF820-like"/>
    <property type="match status" value="1"/>
</dbReference>
<accession>A0A7W4VYX1</accession>
<dbReference type="AlphaFoldDB" id="A0A7W4VYX1"/>
<reference evidence="2 3" key="1">
    <citation type="submission" date="2020-08" db="EMBL/GenBank/DDBJ databases">
        <title>Sequencing the genomes of 1000 actinobacteria strains.</title>
        <authorList>
            <person name="Klenk H.-P."/>
        </authorList>
    </citation>
    <scope>NUCLEOTIDE SEQUENCE [LARGE SCALE GENOMIC DNA]</scope>
    <source>
        <strain evidence="2 3">DSM 105498</strain>
    </source>
</reference>
<dbReference type="Proteomes" id="UP000589626">
    <property type="component" value="Unassembled WGS sequence"/>
</dbReference>
<keyword evidence="2" id="KW-0540">Nuclease</keyword>
<proteinExistence type="predicted"/>